<sequence length="176" mass="19827">MSTKYESKTKGNKHHSPPPMATRPPIKLKLKLINRRKVTKKSFKPLRKPNREQALSLLSTFGSGSSNSTSKNQTPLVFSPTKENAHLNPWIHLDQKSAGAASRSLTKGVVLQRMRGNVAAANKQIEEFSGKVYSKRGWRHLAKGLIDIYETYFNRRAALLKELEICCAEEVVKREA</sequence>
<proteinExistence type="predicted"/>
<name>A0A6A6BYS9_ZASCE</name>
<accession>A0A6A6BYS9</accession>
<gene>
    <name evidence="2" type="ORF">M409DRAFT_30946</name>
</gene>
<dbReference type="Proteomes" id="UP000799537">
    <property type="component" value="Unassembled WGS sequence"/>
</dbReference>
<dbReference type="AlphaFoldDB" id="A0A6A6BYS9"/>
<evidence type="ECO:0000256" key="1">
    <source>
        <dbReference type="SAM" id="MobiDB-lite"/>
    </source>
</evidence>
<evidence type="ECO:0000313" key="3">
    <source>
        <dbReference type="Proteomes" id="UP000799537"/>
    </source>
</evidence>
<feature type="region of interest" description="Disordered" evidence="1">
    <location>
        <begin position="1"/>
        <end position="29"/>
    </location>
</feature>
<protein>
    <submittedName>
        <fullName evidence="2">Uncharacterized protein</fullName>
    </submittedName>
</protein>
<reference evidence="2" key="1">
    <citation type="journal article" date="2020" name="Stud. Mycol.">
        <title>101 Dothideomycetes genomes: a test case for predicting lifestyles and emergence of pathogens.</title>
        <authorList>
            <person name="Haridas S."/>
            <person name="Albert R."/>
            <person name="Binder M."/>
            <person name="Bloem J."/>
            <person name="Labutti K."/>
            <person name="Salamov A."/>
            <person name="Andreopoulos B."/>
            <person name="Baker S."/>
            <person name="Barry K."/>
            <person name="Bills G."/>
            <person name="Bluhm B."/>
            <person name="Cannon C."/>
            <person name="Castanera R."/>
            <person name="Culley D."/>
            <person name="Daum C."/>
            <person name="Ezra D."/>
            <person name="Gonzalez J."/>
            <person name="Henrissat B."/>
            <person name="Kuo A."/>
            <person name="Liang C."/>
            <person name="Lipzen A."/>
            <person name="Lutzoni F."/>
            <person name="Magnuson J."/>
            <person name="Mondo S."/>
            <person name="Nolan M."/>
            <person name="Ohm R."/>
            <person name="Pangilinan J."/>
            <person name="Park H.-J."/>
            <person name="Ramirez L."/>
            <person name="Alfaro M."/>
            <person name="Sun H."/>
            <person name="Tritt A."/>
            <person name="Yoshinaga Y."/>
            <person name="Zwiers L.-H."/>
            <person name="Turgeon B."/>
            <person name="Goodwin S."/>
            <person name="Spatafora J."/>
            <person name="Crous P."/>
            <person name="Grigoriev I."/>
        </authorList>
    </citation>
    <scope>NUCLEOTIDE SEQUENCE</scope>
    <source>
        <strain evidence="2">ATCC 36951</strain>
    </source>
</reference>
<dbReference type="RefSeq" id="XP_033659465.1">
    <property type="nucleotide sequence ID" value="XM_033810137.1"/>
</dbReference>
<evidence type="ECO:0000313" key="2">
    <source>
        <dbReference type="EMBL" id="KAF2158576.1"/>
    </source>
</evidence>
<organism evidence="2 3">
    <name type="scientific">Zasmidium cellare ATCC 36951</name>
    <dbReference type="NCBI Taxonomy" id="1080233"/>
    <lineage>
        <taxon>Eukaryota</taxon>
        <taxon>Fungi</taxon>
        <taxon>Dikarya</taxon>
        <taxon>Ascomycota</taxon>
        <taxon>Pezizomycotina</taxon>
        <taxon>Dothideomycetes</taxon>
        <taxon>Dothideomycetidae</taxon>
        <taxon>Mycosphaerellales</taxon>
        <taxon>Mycosphaerellaceae</taxon>
        <taxon>Zasmidium</taxon>
    </lineage>
</organism>
<dbReference type="OrthoDB" id="10624140at2759"/>
<dbReference type="GeneID" id="54563409"/>
<dbReference type="EMBL" id="ML993656">
    <property type="protein sequence ID" value="KAF2158576.1"/>
    <property type="molecule type" value="Genomic_DNA"/>
</dbReference>
<keyword evidence="3" id="KW-1185">Reference proteome</keyword>